<keyword evidence="2" id="KW-1185">Reference proteome</keyword>
<protein>
    <submittedName>
        <fullName evidence="1">Uncharacterized protein</fullName>
    </submittedName>
</protein>
<organism evidence="1 2">
    <name type="scientific">Diabrotica balteata</name>
    <name type="common">Banded cucumber beetle</name>
    <dbReference type="NCBI Taxonomy" id="107213"/>
    <lineage>
        <taxon>Eukaryota</taxon>
        <taxon>Metazoa</taxon>
        <taxon>Ecdysozoa</taxon>
        <taxon>Arthropoda</taxon>
        <taxon>Hexapoda</taxon>
        <taxon>Insecta</taxon>
        <taxon>Pterygota</taxon>
        <taxon>Neoptera</taxon>
        <taxon>Endopterygota</taxon>
        <taxon>Coleoptera</taxon>
        <taxon>Polyphaga</taxon>
        <taxon>Cucujiformia</taxon>
        <taxon>Chrysomeloidea</taxon>
        <taxon>Chrysomelidae</taxon>
        <taxon>Galerucinae</taxon>
        <taxon>Diabroticina</taxon>
        <taxon>Diabroticites</taxon>
        <taxon>Diabrotica</taxon>
    </lineage>
</organism>
<dbReference type="AlphaFoldDB" id="A0A9N9T395"/>
<evidence type="ECO:0000313" key="1">
    <source>
        <dbReference type="EMBL" id="CAG9833335.1"/>
    </source>
</evidence>
<evidence type="ECO:0000313" key="2">
    <source>
        <dbReference type="Proteomes" id="UP001153709"/>
    </source>
</evidence>
<dbReference type="Proteomes" id="UP001153709">
    <property type="component" value="Chromosome 4"/>
</dbReference>
<name>A0A9N9T395_DIABA</name>
<dbReference type="EMBL" id="OU898279">
    <property type="protein sequence ID" value="CAG9833335.1"/>
    <property type="molecule type" value="Genomic_DNA"/>
</dbReference>
<accession>A0A9N9T395</accession>
<gene>
    <name evidence="1" type="ORF">DIABBA_LOCUS6744</name>
</gene>
<proteinExistence type="predicted"/>
<sequence length="88" mass="9880">MHNNNFIKDFVKFIDASENIKIISENQERRKEQCPTGEALGKIVLNLLRGLHLDPKKCEGIITDSCSVMSSETVGAVTVIQKSRNKYS</sequence>
<reference evidence="1" key="1">
    <citation type="submission" date="2022-01" db="EMBL/GenBank/DDBJ databases">
        <authorList>
            <person name="King R."/>
        </authorList>
    </citation>
    <scope>NUCLEOTIDE SEQUENCE</scope>
</reference>